<keyword evidence="2" id="KW-0677">Repeat</keyword>
<evidence type="ECO:0000256" key="2">
    <source>
        <dbReference type="ARBA" id="ARBA00022737"/>
    </source>
</evidence>
<keyword evidence="7" id="KW-1185">Reference proteome</keyword>
<dbReference type="EMBL" id="FOZV01000002">
    <property type="protein sequence ID" value="SFS46381.1"/>
    <property type="molecule type" value="Genomic_DNA"/>
</dbReference>
<dbReference type="Gene3D" id="2.60.20.10">
    <property type="entry name" value="Crystallins"/>
    <property type="match status" value="1"/>
</dbReference>
<dbReference type="STRING" id="871741.SAMN05192570_1481"/>
<feature type="chain" id="PRO_5011476743" evidence="4">
    <location>
        <begin position="22"/>
        <end position="110"/>
    </location>
</feature>
<dbReference type="AlphaFoldDB" id="A0A1I6Q1K5"/>
<evidence type="ECO:0000256" key="3">
    <source>
        <dbReference type="SAM" id="MobiDB-lite"/>
    </source>
</evidence>
<dbReference type="Pfam" id="PF00030">
    <property type="entry name" value="Crystall"/>
    <property type="match status" value="1"/>
</dbReference>
<protein>
    <submittedName>
        <fullName evidence="6">Beta/Gamma crystallin</fullName>
    </submittedName>
</protein>
<evidence type="ECO:0000256" key="1">
    <source>
        <dbReference type="ARBA" id="ARBA00009646"/>
    </source>
</evidence>
<dbReference type="SUPFAM" id="SSF49695">
    <property type="entry name" value="gamma-Crystallin-like"/>
    <property type="match status" value="1"/>
</dbReference>
<feature type="signal peptide" evidence="4">
    <location>
        <begin position="1"/>
        <end position="21"/>
    </location>
</feature>
<feature type="domain" description="Beta/gamma crystallin 'Greek key'" evidence="5">
    <location>
        <begin position="30"/>
        <end position="104"/>
    </location>
</feature>
<proteinExistence type="inferred from homology"/>
<keyword evidence="4" id="KW-0732">Signal</keyword>
<reference evidence="7" key="1">
    <citation type="submission" date="2016-10" db="EMBL/GenBank/DDBJ databases">
        <authorList>
            <person name="Varghese N."/>
            <person name="Submissions S."/>
        </authorList>
    </citation>
    <scope>NUCLEOTIDE SEQUENCE [LARGE SCALE GENOMIC DNA]</scope>
    <source>
        <strain evidence="7">CGMCC 1.10683</strain>
    </source>
</reference>
<evidence type="ECO:0000313" key="6">
    <source>
        <dbReference type="EMBL" id="SFS46381.1"/>
    </source>
</evidence>
<evidence type="ECO:0000256" key="4">
    <source>
        <dbReference type="SAM" id="SignalP"/>
    </source>
</evidence>
<organism evidence="6 7">
    <name type="scientific">Brevundimonas viscosa</name>
    <dbReference type="NCBI Taxonomy" id="871741"/>
    <lineage>
        <taxon>Bacteria</taxon>
        <taxon>Pseudomonadati</taxon>
        <taxon>Pseudomonadota</taxon>
        <taxon>Alphaproteobacteria</taxon>
        <taxon>Caulobacterales</taxon>
        <taxon>Caulobacteraceae</taxon>
        <taxon>Brevundimonas</taxon>
    </lineage>
</organism>
<dbReference type="SMART" id="SM00247">
    <property type="entry name" value="XTALbg"/>
    <property type="match status" value="1"/>
</dbReference>
<dbReference type="InterPro" id="IPR001064">
    <property type="entry name" value="Beta/gamma_crystallin"/>
</dbReference>
<comment type="similarity">
    <text evidence="1">Belongs to the beta/gamma-crystallin family.</text>
</comment>
<evidence type="ECO:0000313" key="7">
    <source>
        <dbReference type="Proteomes" id="UP000198788"/>
    </source>
</evidence>
<dbReference type="Proteomes" id="UP000198788">
    <property type="component" value="Unassembled WGS sequence"/>
</dbReference>
<feature type="region of interest" description="Disordered" evidence="3">
    <location>
        <begin position="90"/>
        <end position="110"/>
    </location>
</feature>
<sequence length="110" mass="12033">MTPHRLLLTALLAAAAGFITAAAPSPAEPLAIIYRDIGYRGPARTLTGPSPDLDLQWPVRSIRVQRGVWELCARPNYRGLCTRYEASERSIPSAREYTQSARPVTDAAPD</sequence>
<dbReference type="InterPro" id="IPR011024">
    <property type="entry name" value="G_crystallin-like"/>
</dbReference>
<accession>A0A1I6Q1K5</accession>
<evidence type="ECO:0000259" key="5">
    <source>
        <dbReference type="SMART" id="SM00247"/>
    </source>
</evidence>
<name>A0A1I6Q1K5_9CAUL</name>
<gene>
    <name evidence="6" type="ORF">SAMN05192570_1481</name>
</gene>
<dbReference type="RefSeq" id="WP_177221809.1">
    <property type="nucleotide sequence ID" value="NZ_FOZV01000002.1"/>
</dbReference>